<evidence type="ECO:0008006" key="4">
    <source>
        <dbReference type="Google" id="ProtNLM"/>
    </source>
</evidence>
<dbReference type="RefSeq" id="WP_220186232.1">
    <property type="nucleotide sequence ID" value="NZ_CP007806.1"/>
</dbReference>
<protein>
    <recommendedName>
        <fullName evidence="4">Chemotaxis protein CheX</fullName>
    </recommendedName>
</protein>
<gene>
    <name evidence="2" type="ORF">BRLA_c037140</name>
</gene>
<dbReference type="STRING" id="1042163.BRLA_c037140"/>
<proteinExistence type="predicted"/>
<name>A0A075R9E8_BRELA</name>
<accession>A0A075R9E8</accession>
<dbReference type="InterPro" id="IPR028976">
    <property type="entry name" value="CheC-like_sf"/>
</dbReference>
<reference evidence="2 3" key="1">
    <citation type="journal article" date="2011" name="J. Bacteriol.">
        <title>Genome sequence of Brevibacillus laterosporus LMG 15441, a pathogen of invertebrates.</title>
        <authorList>
            <person name="Djukic M."/>
            <person name="Poehlein A."/>
            <person name="Thurmer A."/>
            <person name="Daniel R."/>
        </authorList>
    </citation>
    <scope>NUCLEOTIDE SEQUENCE [LARGE SCALE GENOMIC DNA]</scope>
    <source>
        <strain evidence="2 3">LMG 15441</strain>
    </source>
</reference>
<dbReference type="SUPFAM" id="SSF103039">
    <property type="entry name" value="CheC-like"/>
    <property type="match status" value="1"/>
</dbReference>
<dbReference type="AlphaFoldDB" id="A0A075R9E8"/>
<dbReference type="Gene3D" id="3.40.1550.10">
    <property type="entry name" value="CheC-like"/>
    <property type="match status" value="1"/>
</dbReference>
<dbReference type="EMBL" id="CP007806">
    <property type="protein sequence ID" value="AIG28016.1"/>
    <property type="molecule type" value="Genomic_DNA"/>
</dbReference>
<dbReference type="Proteomes" id="UP000005850">
    <property type="component" value="Chromosome"/>
</dbReference>
<sequence>MRIVDVKILNAYLKGLTTVLGSLGINIQRQDVQLQKSPYTYSQSHRVVSQITGDVTGDIIIGMEEDALRVLLQSFSIPLDMVDDEMRRSVLEEFADMVRGHAITSYQAIDAQVEFTNVGLLKNIYSGDTLPQQEQSLSVHILVNDEFPIHVDFVLEQIPA</sequence>
<dbReference type="HOGENOM" id="CLU_1648904_0_0_9"/>
<dbReference type="KEGG" id="blr:BRLA_c037140"/>
<keyword evidence="3" id="KW-1185">Reference proteome</keyword>
<dbReference type="GO" id="GO:0006935">
    <property type="term" value="P:chemotaxis"/>
    <property type="evidence" value="ECO:0007669"/>
    <property type="project" value="UniProtKB-KW"/>
</dbReference>
<keyword evidence="1" id="KW-0145">Chemotaxis</keyword>
<evidence type="ECO:0000256" key="1">
    <source>
        <dbReference type="ARBA" id="ARBA00022500"/>
    </source>
</evidence>
<evidence type="ECO:0000313" key="3">
    <source>
        <dbReference type="Proteomes" id="UP000005850"/>
    </source>
</evidence>
<evidence type="ECO:0000313" key="2">
    <source>
        <dbReference type="EMBL" id="AIG28016.1"/>
    </source>
</evidence>
<organism evidence="2 3">
    <name type="scientific">Brevibacillus laterosporus LMG 15441</name>
    <dbReference type="NCBI Taxonomy" id="1042163"/>
    <lineage>
        <taxon>Bacteria</taxon>
        <taxon>Bacillati</taxon>
        <taxon>Bacillota</taxon>
        <taxon>Bacilli</taxon>
        <taxon>Bacillales</taxon>
        <taxon>Paenibacillaceae</taxon>
        <taxon>Brevibacillus</taxon>
    </lineage>
</organism>